<keyword evidence="2" id="KW-1185">Reference proteome</keyword>
<evidence type="ECO:0000313" key="3">
    <source>
        <dbReference type="WBParaSite" id="Hba_10881"/>
    </source>
</evidence>
<dbReference type="Proteomes" id="UP000095283">
    <property type="component" value="Unplaced"/>
</dbReference>
<protein>
    <submittedName>
        <fullName evidence="3">G_PROTEIN_RECEP_F1_2 domain-containing protein</fullName>
    </submittedName>
</protein>
<feature type="transmembrane region" description="Helical" evidence="1">
    <location>
        <begin position="58"/>
        <end position="78"/>
    </location>
</feature>
<name>A0A1I7X0G0_HETBA</name>
<dbReference type="SUPFAM" id="SSF81321">
    <property type="entry name" value="Family A G protein-coupled receptor-like"/>
    <property type="match status" value="1"/>
</dbReference>
<keyword evidence="1" id="KW-0472">Membrane</keyword>
<dbReference type="AlphaFoldDB" id="A0A1I7X0G0"/>
<accession>A0A1I7X0G0</accession>
<evidence type="ECO:0000256" key="1">
    <source>
        <dbReference type="SAM" id="Phobius"/>
    </source>
</evidence>
<proteinExistence type="predicted"/>
<dbReference type="WBParaSite" id="Hba_10881">
    <property type="protein sequence ID" value="Hba_10881"/>
    <property type="gene ID" value="Hba_10881"/>
</dbReference>
<reference evidence="3" key="1">
    <citation type="submission" date="2016-11" db="UniProtKB">
        <authorList>
            <consortium name="WormBaseParasite"/>
        </authorList>
    </citation>
    <scope>IDENTIFICATION</scope>
</reference>
<keyword evidence="1" id="KW-0812">Transmembrane</keyword>
<keyword evidence="1" id="KW-1133">Transmembrane helix</keyword>
<evidence type="ECO:0000313" key="2">
    <source>
        <dbReference type="Proteomes" id="UP000095283"/>
    </source>
</evidence>
<sequence>MTVLNLWMSIDRWVTVFHALHYERYSDRNIVPCITFPCFILTLIFSAWLSNITFGSNTVLMIIFITCDLLGVTISLWIRHNAKRAERVHCSTLGLRLSLGVIYLLIAQRSTIGLRWKGAEEKTLKEFRRTKDEEADKAYTAEPLMVQPLSKEYCILDKVNRPDLKYGTPFF</sequence>
<feature type="transmembrane region" description="Helical" evidence="1">
    <location>
        <begin position="30"/>
        <end position="52"/>
    </location>
</feature>
<organism evidence="2 3">
    <name type="scientific">Heterorhabditis bacteriophora</name>
    <name type="common">Entomopathogenic nematode worm</name>
    <dbReference type="NCBI Taxonomy" id="37862"/>
    <lineage>
        <taxon>Eukaryota</taxon>
        <taxon>Metazoa</taxon>
        <taxon>Ecdysozoa</taxon>
        <taxon>Nematoda</taxon>
        <taxon>Chromadorea</taxon>
        <taxon>Rhabditida</taxon>
        <taxon>Rhabditina</taxon>
        <taxon>Rhabditomorpha</taxon>
        <taxon>Strongyloidea</taxon>
        <taxon>Heterorhabditidae</taxon>
        <taxon>Heterorhabditis</taxon>
    </lineage>
</organism>